<dbReference type="Gene3D" id="1.10.10.60">
    <property type="entry name" value="Homeodomain-like"/>
    <property type="match status" value="1"/>
</dbReference>
<feature type="domain" description="HTH araC/xylS-type" evidence="4">
    <location>
        <begin position="287"/>
        <end position="388"/>
    </location>
</feature>
<dbReference type="InterPro" id="IPR050204">
    <property type="entry name" value="AraC_XylS_family_regulators"/>
</dbReference>
<keyword evidence="3" id="KW-0804">Transcription</keyword>
<dbReference type="PROSITE" id="PS01124">
    <property type="entry name" value="HTH_ARAC_FAMILY_2"/>
    <property type="match status" value="1"/>
</dbReference>
<dbReference type="PRINTS" id="PR00032">
    <property type="entry name" value="HTHARAC"/>
</dbReference>
<dbReference type="Proteomes" id="UP001596183">
    <property type="component" value="Unassembled WGS sequence"/>
</dbReference>
<reference evidence="6" key="1">
    <citation type="journal article" date="2019" name="Int. J. Syst. Evol. Microbiol.">
        <title>The Global Catalogue of Microorganisms (GCM) 10K type strain sequencing project: providing services to taxonomists for standard genome sequencing and annotation.</title>
        <authorList>
            <consortium name="The Broad Institute Genomics Platform"/>
            <consortium name="The Broad Institute Genome Sequencing Center for Infectious Disease"/>
            <person name="Wu L."/>
            <person name="Ma J."/>
        </authorList>
    </citation>
    <scope>NUCLEOTIDE SEQUENCE [LARGE SCALE GENOMIC DNA]</scope>
    <source>
        <strain evidence="6">JCM 13852</strain>
    </source>
</reference>
<organism evidence="5 6">
    <name type="scientific">Streptomyces incanus</name>
    <dbReference type="NCBI Taxonomy" id="887453"/>
    <lineage>
        <taxon>Bacteria</taxon>
        <taxon>Bacillati</taxon>
        <taxon>Actinomycetota</taxon>
        <taxon>Actinomycetes</taxon>
        <taxon>Kitasatosporales</taxon>
        <taxon>Streptomycetaceae</taxon>
        <taxon>Streptomyces</taxon>
    </lineage>
</organism>
<sequence>MLSTVLSVRRLDGVCRWTGCCPGQRPGYGGWGDRHRSRRRGCTCAALTAGPQRGPLSAVWAARPREGDDTVLVTEFRTLDLPAAERFASWYDMTVSALIPSVVHSDHEGDFRASARVLDLGGVQVSALAYPSLETRRTAKMIRRSDPESMQLMLTLRGGHRILQGSQDTTSGSREVLLFDTSRPWHGWASADPDPVEGVLVQFPRALLPLPANKVKRLTGMRLCGREGVGALLSAYLTQLSAGAASYTTADGPRLATLTLDVLTAFLAHHLDAGAVPPQTYRGALLLKVRAFIQQNLADPELSPATIAAAHNISPRSLHRLFEENGATVARWIRVRRLERCRRDLTDPLLCSRPVRAIAARWGFTDPAHFSRAFRTAYGTSPQEYRQQYQ</sequence>
<keyword evidence="1" id="KW-0805">Transcription regulation</keyword>
<evidence type="ECO:0000313" key="5">
    <source>
        <dbReference type="EMBL" id="MFC5673529.1"/>
    </source>
</evidence>
<dbReference type="Pfam" id="PF12833">
    <property type="entry name" value="HTH_18"/>
    <property type="match status" value="1"/>
</dbReference>
<evidence type="ECO:0000313" key="6">
    <source>
        <dbReference type="Proteomes" id="UP001596183"/>
    </source>
</evidence>
<evidence type="ECO:0000259" key="4">
    <source>
        <dbReference type="PROSITE" id="PS01124"/>
    </source>
</evidence>
<accession>A0ABW0XWE0</accession>
<keyword evidence="2" id="KW-0238">DNA-binding</keyword>
<comment type="caution">
    <text evidence="5">The sequence shown here is derived from an EMBL/GenBank/DDBJ whole genome shotgun (WGS) entry which is preliminary data.</text>
</comment>
<evidence type="ECO:0000256" key="2">
    <source>
        <dbReference type="ARBA" id="ARBA00023125"/>
    </source>
</evidence>
<dbReference type="InterPro" id="IPR018060">
    <property type="entry name" value="HTH_AraC"/>
</dbReference>
<dbReference type="InterPro" id="IPR020449">
    <property type="entry name" value="Tscrpt_reg_AraC-type_HTH"/>
</dbReference>
<gene>
    <name evidence="5" type="ORF">ACFP2V_26520</name>
</gene>
<dbReference type="SUPFAM" id="SSF46689">
    <property type="entry name" value="Homeodomain-like"/>
    <property type="match status" value="1"/>
</dbReference>
<dbReference type="Pfam" id="PF14525">
    <property type="entry name" value="AraC_binding_2"/>
    <property type="match status" value="1"/>
</dbReference>
<keyword evidence="6" id="KW-1185">Reference proteome</keyword>
<dbReference type="InterPro" id="IPR035418">
    <property type="entry name" value="AraC-bd_2"/>
</dbReference>
<proteinExistence type="predicted"/>
<dbReference type="EMBL" id="JBHSPC010000087">
    <property type="protein sequence ID" value="MFC5673529.1"/>
    <property type="molecule type" value="Genomic_DNA"/>
</dbReference>
<dbReference type="InterPro" id="IPR009057">
    <property type="entry name" value="Homeodomain-like_sf"/>
</dbReference>
<dbReference type="PANTHER" id="PTHR46796">
    <property type="entry name" value="HTH-TYPE TRANSCRIPTIONAL ACTIVATOR RHAS-RELATED"/>
    <property type="match status" value="1"/>
</dbReference>
<dbReference type="RefSeq" id="WP_381217551.1">
    <property type="nucleotide sequence ID" value="NZ_JBHSPC010000087.1"/>
</dbReference>
<dbReference type="SMART" id="SM00342">
    <property type="entry name" value="HTH_ARAC"/>
    <property type="match status" value="1"/>
</dbReference>
<dbReference type="PANTHER" id="PTHR46796:SF6">
    <property type="entry name" value="ARAC SUBFAMILY"/>
    <property type="match status" value="1"/>
</dbReference>
<evidence type="ECO:0000256" key="3">
    <source>
        <dbReference type="ARBA" id="ARBA00023163"/>
    </source>
</evidence>
<protein>
    <submittedName>
        <fullName evidence="5">Helix-turn-helix domain-containing protein</fullName>
    </submittedName>
</protein>
<name>A0ABW0XWE0_9ACTN</name>
<evidence type="ECO:0000256" key="1">
    <source>
        <dbReference type="ARBA" id="ARBA00023015"/>
    </source>
</evidence>